<organism evidence="3 4">
    <name type="scientific">Zizania palustris</name>
    <name type="common">Northern wild rice</name>
    <dbReference type="NCBI Taxonomy" id="103762"/>
    <lineage>
        <taxon>Eukaryota</taxon>
        <taxon>Viridiplantae</taxon>
        <taxon>Streptophyta</taxon>
        <taxon>Embryophyta</taxon>
        <taxon>Tracheophyta</taxon>
        <taxon>Spermatophyta</taxon>
        <taxon>Magnoliopsida</taxon>
        <taxon>Liliopsida</taxon>
        <taxon>Poales</taxon>
        <taxon>Poaceae</taxon>
        <taxon>BOP clade</taxon>
        <taxon>Oryzoideae</taxon>
        <taxon>Oryzeae</taxon>
        <taxon>Zizaniinae</taxon>
        <taxon>Zizania</taxon>
    </lineage>
</organism>
<dbReference type="Proteomes" id="UP000729402">
    <property type="component" value="Unassembled WGS sequence"/>
</dbReference>
<dbReference type="AlphaFoldDB" id="A0A8J5T667"/>
<evidence type="ECO:0000313" key="4">
    <source>
        <dbReference type="Proteomes" id="UP000729402"/>
    </source>
</evidence>
<dbReference type="EMBL" id="JAAALK010000283">
    <property type="protein sequence ID" value="KAG8069894.1"/>
    <property type="molecule type" value="Genomic_DNA"/>
</dbReference>
<keyword evidence="2" id="KW-0732">Signal</keyword>
<accession>A0A8J5T667</accession>
<feature type="region of interest" description="Disordered" evidence="1">
    <location>
        <begin position="46"/>
        <end position="71"/>
    </location>
</feature>
<proteinExistence type="predicted"/>
<feature type="chain" id="PRO_5035207704" evidence="2">
    <location>
        <begin position="24"/>
        <end position="71"/>
    </location>
</feature>
<evidence type="ECO:0000313" key="3">
    <source>
        <dbReference type="EMBL" id="KAG8069894.1"/>
    </source>
</evidence>
<sequence>MTAATAVFVFLLALLFLSPPCNFVNYGSTPILLAVPPILLIGSGNSGSPSDDPFQWRRGTSGGGGGLFGDS</sequence>
<name>A0A8J5T667_ZIZPA</name>
<gene>
    <name evidence="3" type="ORF">GUJ93_ZPchr0006g44704</name>
</gene>
<evidence type="ECO:0000256" key="1">
    <source>
        <dbReference type="SAM" id="MobiDB-lite"/>
    </source>
</evidence>
<protein>
    <submittedName>
        <fullName evidence="3">Uncharacterized protein</fullName>
    </submittedName>
</protein>
<keyword evidence="4" id="KW-1185">Reference proteome</keyword>
<feature type="signal peptide" evidence="2">
    <location>
        <begin position="1"/>
        <end position="23"/>
    </location>
</feature>
<feature type="compositionally biased region" description="Gly residues" evidence="1">
    <location>
        <begin position="60"/>
        <end position="71"/>
    </location>
</feature>
<reference evidence="3" key="2">
    <citation type="submission" date="2021-02" db="EMBL/GenBank/DDBJ databases">
        <authorList>
            <person name="Kimball J.A."/>
            <person name="Haas M.W."/>
            <person name="Macchietto M."/>
            <person name="Kono T."/>
            <person name="Duquette J."/>
            <person name="Shao M."/>
        </authorList>
    </citation>
    <scope>NUCLEOTIDE SEQUENCE</scope>
    <source>
        <tissue evidence="3">Fresh leaf tissue</tissue>
    </source>
</reference>
<comment type="caution">
    <text evidence="3">The sequence shown here is derived from an EMBL/GenBank/DDBJ whole genome shotgun (WGS) entry which is preliminary data.</text>
</comment>
<reference evidence="3" key="1">
    <citation type="journal article" date="2021" name="bioRxiv">
        <title>Whole Genome Assembly and Annotation of Northern Wild Rice, Zizania palustris L., Supports a Whole Genome Duplication in the Zizania Genus.</title>
        <authorList>
            <person name="Haas M."/>
            <person name="Kono T."/>
            <person name="Macchietto M."/>
            <person name="Millas R."/>
            <person name="McGilp L."/>
            <person name="Shao M."/>
            <person name="Duquette J."/>
            <person name="Hirsch C.N."/>
            <person name="Kimball J."/>
        </authorList>
    </citation>
    <scope>NUCLEOTIDE SEQUENCE</scope>
    <source>
        <tissue evidence="3">Fresh leaf tissue</tissue>
    </source>
</reference>
<evidence type="ECO:0000256" key="2">
    <source>
        <dbReference type="SAM" id="SignalP"/>
    </source>
</evidence>